<dbReference type="Gene3D" id="3.40.50.2300">
    <property type="match status" value="5"/>
</dbReference>
<feature type="domain" description="PAC" evidence="18">
    <location>
        <begin position="1246"/>
        <end position="1296"/>
    </location>
</feature>
<dbReference type="Pfam" id="PF13185">
    <property type="entry name" value="GAF_2"/>
    <property type="match status" value="1"/>
</dbReference>
<evidence type="ECO:0000256" key="9">
    <source>
        <dbReference type="ARBA" id="ARBA00023163"/>
    </source>
</evidence>
<dbReference type="Gene3D" id="6.10.250.690">
    <property type="match status" value="1"/>
</dbReference>
<dbReference type="PROSITE" id="PS50113">
    <property type="entry name" value="PAC"/>
    <property type="match status" value="1"/>
</dbReference>
<dbReference type="Proteomes" id="UP000658514">
    <property type="component" value="Unassembled WGS sequence"/>
</dbReference>
<dbReference type="PROSITE" id="PS50110">
    <property type="entry name" value="RESPONSE_REGULATORY"/>
    <property type="match status" value="5"/>
</dbReference>
<dbReference type="InterPro" id="IPR001789">
    <property type="entry name" value="Sig_transdc_resp-reg_receiver"/>
</dbReference>
<dbReference type="SMART" id="SM00091">
    <property type="entry name" value="PAS"/>
    <property type="match status" value="3"/>
</dbReference>
<feature type="domain" description="Response regulatory" evidence="16">
    <location>
        <begin position="1662"/>
        <end position="1778"/>
    </location>
</feature>
<dbReference type="InterPro" id="IPR005467">
    <property type="entry name" value="His_kinase_dom"/>
</dbReference>
<dbReference type="SUPFAM" id="SSF46894">
    <property type="entry name" value="C-terminal effector domain of the bipartite response regulators"/>
    <property type="match status" value="1"/>
</dbReference>
<feature type="domain" description="Response regulatory" evidence="16">
    <location>
        <begin position="366"/>
        <end position="482"/>
    </location>
</feature>
<dbReference type="PRINTS" id="PR00344">
    <property type="entry name" value="BCTRLSENSOR"/>
</dbReference>
<comment type="catalytic activity">
    <reaction evidence="1">
        <text>ATP + protein L-histidine = ADP + protein N-phospho-L-histidine.</text>
        <dbReference type="EC" id="2.7.13.3"/>
    </reaction>
</comment>
<dbReference type="Gene3D" id="1.10.10.10">
    <property type="entry name" value="Winged helix-like DNA-binding domain superfamily/Winged helix DNA-binding domain"/>
    <property type="match status" value="1"/>
</dbReference>
<dbReference type="SMART" id="SM00086">
    <property type="entry name" value="PAC"/>
    <property type="match status" value="2"/>
</dbReference>
<evidence type="ECO:0000259" key="20">
    <source>
        <dbReference type="PROSITE" id="PS51755"/>
    </source>
</evidence>
<dbReference type="SUPFAM" id="SSF52172">
    <property type="entry name" value="CheY-like"/>
    <property type="match status" value="5"/>
</dbReference>
<dbReference type="SUPFAM" id="SSF55785">
    <property type="entry name" value="PYP-like sensor domain (PAS domain)"/>
    <property type="match status" value="3"/>
</dbReference>
<dbReference type="CDD" id="cd00082">
    <property type="entry name" value="HisKA"/>
    <property type="match status" value="1"/>
</dbReference>
<feature type="domain" description="Response regulatory" evidence="16">
    <location>
        <begin position="491"/>
        <end position="607"/>
    </location>
</feature>
<dbReference type="CDD" id="cd00156">
    <property type="entry name" value="REC"/>
    <property type="match status" value="3"/>
</dbReference>
<dbReference type="Gene3D" id="3.30.450.20">
    <property type="entry name" value="PAS domain"/>
    <property type="match status" value="3"/>
</dbReference>
<keyword evidence="9" id="KW-0804">Transcription</keyword>
<feature type="modified residue" description="4-aspartylphosphate" evidence="11">
    <location>
        <position position="1711"/>
    </location>
</feature>
<reference evidence="21 22" key="1">
    <citation type="journal article" date="2020" name="ISME J.">
        <title>Comparative genomics reveals insights into cyanobacterial evolution and habitat adaptation.</title>
        <authorList>
            <person name="Chen M.Y."/>
            <person name="Teng W.K."/>
            <person name="Zhao L."/>
            <person name="Hu C.X."/>
            <person name="Zhou Y.K."/>
            <person name="Han B.P."/>
            <person name="Song L.R."/>
            <person name="Shu W.S."/>
        </authorList>
    </citation>
    <scope>NUCLEOTIDE SEQUENCE [LARGE SCALE GENOMIC DNA]</scope>
    <source>
        <strain evidence="21 22">FACHB-288</strain>
    </source>
</reference>
<dbReference type="InterPro" id="IPR004358">
    <property type="entry name" value="Sig_transdc_His_kin-like_C"/>
</dbReference>
<dbReference type="Gene3D" id="1.20.120.160">
    <property type="entry name" value="HPT domain"/>
    <property type="match status" value="1"/>
</dbReference>
<dbReference type="PROSITE" id="PS51755">
    <property type="entry name" value="OMPR_PHOB"/>
    <property type="match status" value="1"/>
</dbReference>
<dbReference type="SUPFAM" id="SSF55874">
    <property type="entry name" value="ATPase domain of HSP90 chaperone/DNA topoisomerase II/histidine kinase"/>
    <property type="match status" value="1"/>
</dbReference>
<dbReference type="InterPro" id="IPR008207">
    <property type="entry name" value="Sig_transdc_His_kin_Hpt_dom"/>
</dbReference>
<evidence type="ECO:0000256" key="7">
    <source>
        <dbReference type="ARBA" id="ARBA00023015"/>
    </source>
</evidence>
<evidence type="ECO:0000259" key="19">
    <source>
        <dbReference type="PROSITE" id="PS50894"/>
    </source>
</evidence>
<dbReference type="InterPro" id="IPR011006">
    <property type="entry name" value="CheY-like_superfamily"/>
</dbReference>
<comment type="caution">
    <text evidence="21">The sequence shown here is derived from an EMBL/GenBank/DDBJ whole genome shotgun (WGS) entry which is preliminary data.</text>
</comment>
<feature type="domain" description="HPt" evidence="19">
    <location>
        <begin position="250"/>
        <end position="356"/>
    </location>
</feature>
<evidence type="ECO:0000256" key="6">
    <source>
        <dbReference type="ARBA" id="ARBA00023012"/>
    </source>
</evidence>
<dbReference type="SMART" id="SM00862">
    <property type="entry name" value="Trans_reg_C"/>
    <property type="match status" value="1"/>
</dbReference>
<dbReference type="NCBIfam" id="TIGR00229">
    <property type="entry name" value="sensory_box"/>
    <property type="match status" value="3"/>
</dbReference>
<dbReference type="PROSITE" id="PS50894">
    <property type="entry name" value="HPT"/>
    <property type="match status" value="1"/>
</dbReference>
<evidence type="ECO:0000256" key="1">
    <source>
        <dbReference type="ARBA" id="ARBA00000085"/>
    </source>
</evidence>
<feature type="domain" description="PAS" evidence="17">
    <location>
        <begin position="1004"/>
        <end position="1074"/>
    </location>
</feature>
<dbReference type="InterPro" id="IPR001610">
    <property type="entry name" value="PAC"/>
</dbReference>
<dbReference type="InterPro" id="IPR003018">
    <property type="entry name" value="GAF"/>
</dbReference>
<dbReference type="Pfam" id="PF01627">
    <property type="entry name" value="Hpt"/>
    <property type="match status" value="1"/>
</dbReference>
<evidence type="ECO:0000256" key="13">
    <source>
        <dbReference type="SAM" id="Coils"/>
    </source>
</evidence>
<proteinExistence type="predicted"/>
<feature type="domain" description="PAS" evidence="17">
    <location>
        <begin position="1168"/>
        <end position="1220"/>
    </location>
</feature>
<keyword evidence="4" id="KW-0808">Transferase</keyword>
<accession>A0ABR8A553</accession>
<feature type="coiled-coil region" evidence="13">
    <location>
        <begin position="1130"/>
        <end position="1171"/>
    </location>
</feature>
<feature type="domain" description="Response regulatory" evidence="16">
    <location>
        <begin position="2"/>
        <end position="116"/>
    </location>
</feature>
<dbReference type="SUPFAM" id="SSF47226">
    <property type="entry name" value="Histidine-containing phosphotransfer domain, HPT domain"/>
    <property type="match status" value="1"/>
</dbReference>
<dbReference type="PROSITE" id="PS50109">
    <property type="entry name" value="HIS_KIN"/>
    <property type="match status" value="1"/>
</dbReference>
<keyword evidence="3 11" id="KW-0597">Phosphoprotein</keyword>
<dbReference type="Pfam" id="PF00512">
    <property type="entry name" value="HisKA"/>
    <property type="match status" value="1"/>
</dbReference>
<dbReference type="InterPro" id="IPR036641">
    <property type="entry name" value="HPT_dom_sf"/>
</dbReference>
<feature type="domain" description="Response regulatory" evidence="16">
    <location>
        <begin position="1540"/>
        <end position="1654"/>
    </location>
</feature>
<dbReference type="InterPro" id="IPR000014">
    <property type="entry name" value="PAS"/>
</dbReference>
<feature type="domain" description="Histidine kinase" evidence="15">
    <location>
        <begin position="1300"/>
        <end position="1517"/>
    </location>
</feature>
<dbReference type="InterPro" id="IPR003594">
    <property type="entry name" value="HATPase_dom"/>
</dbReference>
<dbReference type="SMART" id="SM00448">
    <property type="entry name" value="REC"/>
    <property type="match status" value="5"/>
</dbReference>
<dbReference type="CDD" id="cd16922">
    <property type="entry name" value="HATPase_EvgS-ArcB-TorS-like"/>
    <property type="match status" value="1"/>
</dbReference>
<feature type="region of interest" description="Disordered" evidence="14">
    <location>
        <begin position="624"/>
        <end position="685"/>
    </location>
</feature>
<evidence type="ECO:0000313" key="21">
    <source>
        <dbReference type="EMBL" id="MBD2194156.1"/>
    </source>
</evidence>
<dbReference type="CDD" id="cd00383">
    <property type="entry name" value="trans_reg_C"/>
    <property type="match status" value="1"/>
</dbReference>
<evidence type="ECO:0000259" key="16">
    <source>
        <dbReference type="PROSITE" id="PS50110"/>
    </source>
</evidence>
<organism evidence="21 22">
    <name type="scientific">Calothrix parietina FACHB-288</name>
    <dbReference type="NCBI Taxonomy" id="2692896"/>
    <lineage>
        <taxon>Bacteria</taxon>
        <taxon>Bacillati</taxon>
        <taxon>Cyanobacteriota</taxon>
        <taxon>Cyanophyceae</taxon>
        <taxon>Nostocales</taxon>
        <taxon>Calotrichaceae</taxon>
        <taxon>Calothrix</taxon>
    </lineage>
</organism>
<dbReference type="InterPro" id="IPR001867">
    <property type="entry name" value="OmpR/PhoB-type_DNA-bd"/>
</dbReference>
<evidence type="ECO:0000256" key="10">
    <source>
        <dbReference type="PROSITE-ProRule" id="PRU00110"/>
    </source>
</evidence>
<keyword evidence="5" id="KW-0418">Kinase</keyword>
<keyword evidence="22" id="KW-1185">Reference proteome</keyword>
<name>A0ABR8A553_9CYAN</name>
<evidence type="ECO:0000256" key="5">
    <source>
        <dbReference type="ARBA" id="ARBA00022777"/>
    </source>
</evidence>
<evidence type="ECO:0000256" key="12">
    <source>
        <dbReference type="PROSITE-ProRule" id="PRU01091"/>
    </source>
</evidence>
<dbReference type="PANTHER" id="PTHR43547:SF2">
    <property type="entry name" value="HYBRID SIGNAL TRANSDUCTION HISTIDINE KINASE C"/>
    <property type="match status" value="1"/>
</dbReference>
<dbReference type="CDD" id="cd00130">
    <property type="entry name" value="PAS"/>
    <property type="match status" value="2"/>
</dbReference>
<evidence type="ECO:0000259" key="18">
    <source>
        <dbReference type="PROSITE" id="PS50113"/>
    </source>
</evidence>
<evidence type="ECO:0000256" key="3">
    <source>
        <dbReference type="ARBA" id="ARBA00022553"/>
    </source>
</evidence>
<dbReference type="InterPro" id="IPR036097">
    <property type="entry name" value="HisK_dim/P_sf"/>
</dbReference>
<dbReference type="RefSeq" id="WP_190539805.1">
    <property type="nucleotide sequence ID" value="NZ_CAWPNO010000051.1"/>
</dbReference>
<sequence length="1800" mass="201798">MKILVVEDDELLAAVLREILTTQNYAVELASDGIAGKDLIETYDYDLILLDVLLPKLDGISLCRHIRSRGLQMPVLLLTGCDSSHEKAIGLDAGADDYVVKPFDQEELVARVRALLRRGGKTTQPVLEWGNLHLDPSSCEVSYNGELLSLTPKEYALLELFLRNSRRVFSCGMILEHLWSYEDTPGEEAVRTHIKGLRMKLRNAGAPSDFVETVYGIGYRLKPQAVEEPHKSELERSKATQPSQKTQQQTIAAVAEIWQRFQERVREQVGVLEQAAAVNYKSLSPELRQQATQEAHTLAGSLATFGLPLGSKVARKIEQLLKSDKTLTQADTSKLKTWVQQLRQEIESKQQETEPTPATTADDRALVLVVDKEQSLVANLTAESANSNVKFINTTNIENAQHIIYRDRPSVVLLDPSVSANQEASLNLLAELSRQQPPIPVLVLTEQSDFSNRLQLARNGGHTFLQKPMLAAQVLEAITQVLQQAPLTEAKILAVDDDPKILALLQTLLSPWGLKVIGLEDPRQFWTTLQTVSPDLLILDVQMPHTNGIEICKVVRNDSRWSELPILFLTVHSDAEIVNQVFSVGADDFVSKPIVGPELVTRILNRLERIKLLRRVTNSQIFDEGRRQEADGRREELHEGRRQEADGRREELHEGRKQVLGKGRTLSAVEESRSHSKVEEIPSALSHPKPDNRWRAIFEAEPECVKIIAVDGTLLEINPAGILMLEAESSEALIGQSVYSLLAPEYAVAFRSFHHSICQGNKGTLQFEIVTCKGNRRWMETHGVPLPCETEGKCEVAGEMLHLAITRDITEYRKTETEIRRVNRTLQALTNCSQVLVRAKDELELLQRICQMIVEVGGYRLAWVGFAEDDAQKTIRPVAQAGYEAGYLQSLNLTWADTVEGRVPAGTAIRTRQTTIIQNILTNPDFEVWRCQATKQGYASAIALPLITDNQVFGVLLIYAAEPDSFDSDEVQLLEALATDVAYGIMALRNQRDRQLAQIALQQSQRSYQQLVELCPEAIFIERDGYFIFANSAAVKLFGAKAPTELVGKSILDFVHPYSQEAIGESFHLLKEYKQEIPLHEAQFVQLDGNAIALEIAAAPCSYQNQGASQFIVRDITKRKQTEEFLHKANSELELRVAERTAELISLNRKLQSELDERQKIQEQLRISQAKFARILDIADDAIISIDSQQKITLFNQGAEKIFGYTAQDAIGQPLDLLLPLRFAQVHRHHVADFGTSPNLARRMGERREIFGRRRDGTEFPAEASISKLAHGDEVYYTVILRDITERKQIERMKDEFVSVVSHELRTPLTSIHGSLGMLTSGLLPPTSEQGKRLLQIATDSTDRLVRLINDILDIERIESGRVKMEREVCNIADLIESAVNIMQPLAERAGVKLSISSLSLELWIDPDRIVQTLTNLLSNAIKFSTPGSTVWLVATQEENEVIFTVKDTGRGIPEDKLDSIFERFQQVDSSDSRNHDGTGLGLAICQSIVQQHGGRIWVESTLEQGSTFYFAIPIERSPETSETFPPHQHSEVINHYAPLVLVCDDDPLISKELQKLLETGGYRVVTVTTGEEAIALAASEHPDVILLDLLMPGMNGWETMAVLKERQDTKDIPIVICSVYKPSVNSQSNVDFADWVSKPVPENYLLQSLRQVVAKSSKRVRILIVEDDRDLAQLLITVFERHDIETFLAQTGREAIHLSQQVNPDLLILDLILPESDGFAVVDWLKKHNQLCSTPVVVYSAKDLDESERNRLKLGHTEFLTKGRVTTQEFEHRVIELLQRMTKNQQEGGSNDTEANSRG</sequence>
<dbReference type="InterPro" id="IPR036890">
    <property type="entry name" value="HATPase_C_sf"/>
</dbReference>
<dbReference type="SUPFAM" id="SSF47384">
    <property type="entry name" value="Homodimeric domain of signal transducing histidine kinase"/>
    <property type="match status" value="1"/>
</dbReference>
<keyword evidence="6" id="KW-0902">Two-component regulatory system</keyword>
<dbReference type="Pfam" id="PF02518">
    <property type="entry name" value="HATPase_c"/>
    <property type="match status" value="1"/>
</dbReference>
<dbReference type="SUPFAM" id="SSF55781">
    <property type="entry name" value="GAF domain-like"/>
    <property type="match status" value="1"/>
</dbReference>
<dbReference type="PANTHER" id="PTHR43547">
    <property type="entry name" value="TWO-COMPONENT HISTIDINE KINASE"/>
    <property type="match status" value="1"/>
</dbReference>
<keyword evidence="7" id="KW-0805">Transcription regulation</keyword>
<evidence type="ECO:0000256" key="11">
    <source>
        <dbReference type="PROSITE-ProRule" id="PRU00169"/>
    </source>
</evidence>
<dbReference type="InterPro" id="IPR029016">
    <property type="entry name" value="GAF-like_dom_sf"/>
</dbReference>
<evidence type="ECO:0000256" key="14">
    <source>
        <dbReference type="SAM" id="MobiDB-lite"/>
    </source>
</evidence>
<dbReference type="InterPro" id="IPR016032">
    <property type="entry name" value="Sig_transdc_resp-reg_C-effctor"/>
</dbReference>
<evidence type="ECO:0000259" key="15">
    <source>
        <dbReference type="PROSITE" id="PS50109"/>
    </source>
</evidence>
<feature type="compositionally biased region" description="Basic and acidic residues" evidence="14">
    <location>
        <begin position="670"/>
        <end position="680"/>
    </location>
</feature>
<dbReference type="Pfam" id="PF00989">
    <property type="entry name" value="PAS"/>
    <property type="match status" value="1"/>
</dbReference>
<dbReference type="Pfam" id="PF00072">
    <property type="entry name" value="Response_reg"/>
    <property type="match status" value="5"/>
</dbReference>
<gene>
    <name evidence="21" type="ORF">H6G24_01430</name>
</gene>
<dbReference type="InterPro" id="IPR000700">
    <property type="entry name" value="PAS-assoc_C"/>
</dbReference>
<dbReference type="Pfam" id="PF00486">
    <property type="entry name" value="Trans_reg_C"/>
    <property type="match status" value="1"/>
</dbReference>
<evidence type="ECO:0000256" key="8">
    <source>
        <dbReference type="ARBA" id="ARBA00023125"/>
    </source>
</evidence>
<dbReference type="SMART" id="SM00065">
    <property type="entry name" value="GAF"/>
    <property type="match status" value="1"/>
</dbReference>
<dbReference type="Pfam" id="PF13426">
    <property type="entry name" value="PAS_9"/>
    <property type="match status" value="2"/>
</dbReference>
<dbReference type="SMART" id="SM00387">
    <property type="entry name" value="HATPase_c"/>
    <property type="match status" value="1"/>
</dbReference>
<evidence type="ECO:0000256" key="4">
    <source>
        <dbReference type="ARBA" id="ARBA00022679"/>
    </source>
</evidence>
<evidence type="ECO:0000259" key="17">
    <source>
        <dbReference type="PROSITE" id="PS50112"/>
    </source>
</evidence>
<dbReference type="PROSITE" id="PS50112">
    <property type="entry name" value="PAS"/>
    <property type="match status" value="2"/>
</dbReference>
<protein>
    <recommendedName>
        <fullName evidence="2">histidine kinase</fullName>
        <ecNumber evidence="2">2.7.13.3</ecNumber>
    </recommendedName>
</protein>
<feature type="modified residue" description="4-aspartylphosphate" evidence="11">
    <location>
        <position position="51"/>
    </location>
</feature>
<feature type="modified residue" description="4-aspartylphosphate" evidence="11">
    <location>
        <position position="540"/>
    </location>
</feature>
<feature type="region of interest" description="Disordered" evidence="14">
    <location>
        <begin position="226"/>
        <end position="246"/>
    </location>
</feature>
<keyword evidence="8 12" id="KW-0238">DNA-binding</keyword>
<dbReference type="InterPro" id="IPR036388">
    <property type="entry name" value="WH-like_DNA-bd_sf"/>
</dbReference>
<dbReference type="EC" id="2.7.13.3" evidence="2"/>
<feature type="DNA-binding region" description="OmpR/PhoB-type" evidence="12">
    <location>
        <begin position="124"/>
        <end position="223"/>
    </location>
</feature>
<dbReference type="InterPro" id="IPR035965">
    <property type="entry name" value="PAS-like_dom_sf"/>
</dbReference>
<feature type="modified residue" description="Phosphohistidine" evidence="10">
    <location>
        <position position="296"/>
    </location>
</feature>
<dbReference type="SMART" id="SM00388">
    <property type="entry name" value="HisKA"/>
    <property type="match status" value="1"/>
</dbReference>
<keyword evidence="13" id="KW-0175">Coiled coil</keyword>
<dbReference type="Gene3D" id="1.10.287.130">
    <property type="match status" value="1"/>
</dbReference>
<feature type="compositionally biased region" description="Basic and acidic residues" evidence="14">
    <location>
        <begin position="624"/>
        <end position="657"/>
    </location>
</feature>
<feature type="modified residue" description="4-aspartylphosphate" evidence="11">
    <location>
        <position position="1589"/>
    </location>
</feature>
<evidence type="ECO:0000313" key="22">
    <source>
        <dbReference type="Proteomes" id="UP000658514"/>
    </source>
</evidence>
<feature type="compositionally biased region" description="Basic and acidic residues" evidence="14">
    <location>
        <begin position="226"/>
        <end position="238"/>
    </location>
</feature>
<evidence type="ECO:0000256" key="2">
    <source>
        <dbReference type="ARBA" id="ARBA00012438"/>
    </source>
</evidence>
<dbReference type="InterPro" id="IPR003661">
    <property type="entry name" value="HisK_dim/P_dom"/>
</dbReference>
<dbReference type="InterPro" id="IPR013767">
    <property type="entry name" value="PAS_fold"/>
</dbReference>
<feature type="domain" description="OmpR/PhoB-type" evidence="20">
    <location>
        <begin position="124"/>
        <end position="223"/>
    </location>
</feature>
<dbReference type="Gene3D" id="3.30.565.10">
    <property type="entry name" value="Histidine kinase-like ATPase, C-terminal domain"/>
    <property type="match status" value="1"/>
</dbReference>
<dbReference type="Gene3D" id="3.30.450.40">
    <property type="match status" value="1"/>
</dbReference>
<feature type="modified residue" description="4-aspartylphosphate" evidence="11">
    <location>
        <position position="415"/>
    </location>
</feature>
<dbReference type="EMBL" id="JACJQH010000002">
    <property type="protein sequence ID" value="MBD2194156.1"/>
    <property type="molecule type" value="Genomic_DNA"/>
</dbReference>